<dbReference type="InterPro" id="IPR057506">
    <property type="entry name" value="C2_GPCPD1"/>
</dbReference>
<keyword evidence="2" id="KW-1185">Reference proteome</keyword>
<evidence type="ECO:0000313" key="2">
    <source>
        <dbReference type="Proteomes" id="UP001152795"/>
    </source>
</evidence>
<dbReference type="Pfam" id="PF25329">
    <property type="entry name" value="C2_GDE1"/>
    <property type="match status" value="1"/>
</dbReference>
<dbReference type="InterPro" id="IPR002044">
    <property type="entry name" value="CBM20"/>
</dbReference>
<dbReference type="Gene3D" id="2.60.40.10">
    <property type="entry name" value="Immunoglobulins"/>
    <property type="match status" value="1"/>
</dbReference>
<dbReference type="InterPro" id="IPR013783">
    <property type="entry name" value="Ig-like_fold"/>
</dbReference>
<proteinExistence type="predicted"/>
<dbReference type="Pfam" id="PF00686">
    <property type="entry name" value="CBM_20"/>
    <property type="match status" value="1"/>
</dbReference>
<gene>
    <name evidence="1" type="ORF">PACLA_8A057711</name>
</gene>
<dbReference type="InterPro" id="IPR013784">
    <property type="entry name" value="Carb-bd-like_fold"/>
</dbReference>
<organism evidence="1 2">
    <name type="scientific">Paramuricea clavata</name>
    <name type="common">Red gorgonian</name>
    <name type="synonym">Violescent sea-whip</name>
    <dbReference type="NCBI Taxonomy" id="317549"/>
    <lineage>
        <taxon>Eukaryota</taxon>
        <taxon>Metazoa</taxon>
        <taxon>Cnidaria</taxon>
        <taxon>Anthozoa</taxon>
        <taxon>Octocorallia</taxon>
        <taxon>Malacalcyonacea</taxon>
        <taxon>Plexauridae</taxon>
        <taxon>Paramuricea</taxon>
    </lineage>
</organism>
<dbReference type="GO" id="GO:2001070">
    <property type="term" value="F:starch binding"/>
    <property type="evidence" value="ECO:0007669"/>
    <property type="project" value="InterPro"/>
</dbReference>
<accession>A0A6S7GPB5</accession>
<comment type="caution">
    <text evidence="1">The sequence shown here is derived from an EMBL/GenBank/DDBJ whole genome shotgun (WGS) entry which is preliminary data.</text>
</comment>
<evidence type="ECO:0000313" key="1">
    <source>
        <dbReference type="EMBL" id="CAB3991769.1"/>
    </source>
</evidence>
<reference evidence="1" key="1">
    <citation type="submission" date="2020-04" db="EMBL/GenBank/DDBJ databases">
        <authorList>
            <person name="Alioto T."/>
            <person name="Alioto T."/>
            <person name="Gomez Garrido J."/>
        </authorList>
    </citation>
    <scope>NUCLEOTIDE SEQUENCE</scope>
    <source>
        <strain evidence="1">A484AB</strain>
    </source>
</reference>
<dbReference type="Proteomes" id="UP001152795">
    <property type="component" value="Unassembled WGS sequence"/>
</dbReference>
<dbReference type="SUPFAM" id="SSF49452">
    <property type="entry name" value="Starch-binding domain-like"/>
    <property type="match status" value="1"/>
</dbReference>
<dbReference type="EMBL" id="CACRXK020001913">
    <property type="protein sequence ID" value="CAB3991769.1"/>
    <property type="molecule type" value="Genomic_DNA"/>
</dbReference>
<dbReference type="PROSITE" id="PS51166">
    <property type="entry name" value="CBM20"/>
    <property type="match status" value="1"/>
</dbReference>
<dbReference type="AlphaFoldDB" id="A0A6S7GPB5"/>
<dbReference type="OrthoDB" id="1058301at2759"/>
<protein>
    <submittedName>
        <fullName evidence="1">Glycerophosphocholine phosphodiesterase GPCPD1-like</fullName>
    </submittedName>
</protein>
<name>A0A6S7GPB5_PARCT</name>
<sequence length="311" mass="34615">MTVFSVQAKLPSHQYLRLLGNLEKLGKWSPFDSLELQPSSADCSSLRTWSVNVDITGEKNVSFRYFICENVIGSAQNAFSIIKCGPCLELPVLDEMVGGILDINDPTWCDGWLLSDIEVYLNIHDASGFPINLFKGDCSPDSETGKYVIKVMAMDMDKGQRCFSCRNASNVNVKIVGEYNCTVENQGESGVSYDPSKHYSFVTRVLDSKHMVFKVEIYLTDGTSEGKIKTIGKGFIQPIDLKSSCGIIDVGLVHKESPVGSLQVEYLIIKPLEDKFLHNIEDWTDRNWQNAGRTLHMGHRGCGSTFGSGRY</sequence>